<name>A0A919EC49_9ACTN</name>
<accession>A0A919EC49</accession>
<proteinExistence type="predicted"/>
<dbReference type="SUPFAM" id="SSF89372">
    <property type="entry name" value="Fucose-specific lectin"/>
    <property type="match status" value="1"/>
</dbReference>
<dbReference type="PROSITE" id="PS51318">
    <property type="entry name" value="TAT"/>
    <property type="match status" value="1"/>
</dbReference>
<feature type="region of interest" description="Disordered" evidence="1">
    <location>
        <begin position="233"/>
        <end position="256"/>
    </location>
</feature>
<dbReference type="AlphaFoldDB" id="A0A919EC49"/>
<dbReference type="Gene3D" id="2.120.10.70">
    <property type="entry name" value="Fucose-specific lectin"/>
    <property type="match status" value="1"/>
</dbReference>
<keyword evidence="5" id="KW-1185">Reference proteome</keyword>
<dbReference type="Proteomes" id="UP000638313">
    <property type="component" value="Unassembled WGS sequence"/>
</dbReference>
<feature type="chain" id="PRO_5038692061" description="PLL-like beta propeller domain-containing protein" evidence="2">
    <location>
        <begin position="22"/>
        <end position="303"/>
    </location>
</feature>
<organism evidence="4 5">
    <name type="scientific">Streptomyces mashuensis</name>
    <dbReference type="NCBI Taxonomy" id="33904"/>
    <lineage>
        <taxon>Bacteria</taxon>
        <taxon>Bacillati</taxon>
        <taxon>Actinomycetota</taxon>
        <taxon>Actinomycetes</taxon>
        <taxon>Kitasatosporales</taxon>
        <taxon>Streptomycetaceae</taxon>
        <taxon>Streptomyces</taxon>
    </lineage>
</organism>
<sequence length="303" mass="31341">MERQQVSRRTVLMAAGSTVLAAGVAGPAAPTARAAGRAGPAVASSTWRVGAAFVVAVGNDGGLSMNYALDSPPRVLPCTQALPIGDPGVAPPGAGVAGTVQSERQIDAFVVDNDGRLWVTWWHYTNPSSAQRAPLTSAGFAPPGAGLVTGAQANDQRDVFVVGNDGVLYVLWEANNSAWSQPIPLTPTRFAPPGAALTTGRQANDQLDVFVVGNDGVLYVLWEANNGPWSQPVPLTPHASPHPAAVSPAPRSRPMTASISSMHSSWATMVRCMSPGSRTTAAGRTRHGSPVPGSPLRAPRSRP</sequence>
<reference evidence="4" key="1">
    <citation type="journal article" date="2014" name="Int. J. Syst. Evol. Microbiol.">
        <title>Complete genome sequence of Corynebacterium casei LMG S-19264T (=DSM 44701T), isolated from a smear-ripened cheese.</title>
        <authorList>
            <consortium name="US DOE Joint Genome Institute (JGI-PGF)"/>
            <person name="Walter F."/>
            <person name="Albersmeier A."/>
            <person name="Kalinowski J."/>
            <person name="Ruckert C."/>
        </authorList>
    </citation>
    <scope>NUCLEOTIDE SEQUENCE</scope>
    <source>
        <strain evidence="4">JCM 4059</strain>
    </source>
</reference>
<gene>
    <name evidence="4" type="ORF">GCM10010218_30340</name>
</gene>
<evidence type="ECO:0000259" key="3">
    <source>
        <dbReference type="Pfam" id="PF26607"/>
    </source>
</evidence>
<evidence type="ECO:0000313" key="4">
    <source>
        <dbReference type="EMBL" id="GHF46983.1"/>
    </source>
</evidence>
<evidence type="ECO:0000313" key="5">
    <source>
        <dbReference type="Proteomes" id="UP000638313"/>
    </source>
</evidence>
<feature type="region of interest" description="Disordered" evidence="1">
    <location>
        <begin position="276"/>
        <end position="303"/>
    </location>
</feature>
<feature type="domain" description="PLL-like beta propeller" evidence="3">
    <location>
        <begin position="99"/>
        <end position="246"/>
    </location>
</feature>
<keyword evidence="2" id="KW-0732">Signal</keyword>
<feature type="compositionally biased region" description="Low complexity" evidence="1">
    <location>
        <begin position="237"/>
        <end position="254"/>
    </location>
</feature>
<evidence type="ECO:0000256" key="2">
    <source>
        <dbReference type="SAM" id="SignalP"/>
    </source>
</evidence>
<protein>
    <recommendedName>
        <fullName evidence="3">PLL-like beta propeller domain-containing protein</fullName>
    </recommendedName>
</protein>
<dbReference type="EMBL" id="BNBD01000005">
    <property type="protein sequence ID" value="GHF46983.1"/>
    <property type="molecule type" value="Genomic_DNA"/>
</dbReference>
<dbReference type="InterPro" id="IPR006311">
    <property type="entry name" value="TAT_signal"/>
</dbReference>
<dbReference type="InterPro" id="IPR058502">
    <property type="entry name" value="PLL-like_beta-prop"/>
</dbReference>
<comment type="caution">
    <text evidence="4">The sequence shown here is derived from an EMBL/GenBank/DDBJ whole genome shotgun (WGS) entry which is preliminary data.</text>
</comment>
<dbReference type="Pfam" id="PF26607">
    <property type="entry name" value="DUF8189"/>
    <property type="match status" value="1"/>
</dbReference>
<feature type="signal peptide" evidence="2">
    <location>
        <begin position="1"/>
        <end position="21"/>
    </location>
</feature>
<evidence type="ECO:0000256" key="1">
    <source>
        <dbReference type="SAM" id="MobiDB-lite"/>
    </source>
</evidence>
<reference evidence="4" key="2">
    <citation type="submission" date="2020-09" db="EMBL/GenBank/DDBJ databases">
        <authorList>
            <person name="Sun Q."/>
            <person name="Ohkuma M."/>
        </authorList>
    </citation>
    <scope>NUCLEOTIDE SEQUENCE</scope>
    <source>
        <strain evidence="4">JCM 4059</strain>
    </source>
</reference>